<proteinExistence type="predicted"/>
<evidence type="ECO:0000256" key="2">
    <source>
        <dbReference type="ARBA" id="ARBA00023004"/>
    </source>
</evidence>
<dbReference type="PROSITE" id="PS00198">
    <property type="entry name" value="4FE4S_FER_1"/>
    <property type="match status" value="1"/>
</dbReference>
<dbReference type="Gene3D" id="1.10.1060.10">
    <property type="entry name" value="Alpha-helical ferredoxin"/>
    <property type="match status" value="1"/>
</dbReference>
<keyword evidence="3" id="KW-0411">Iron-sulfur</keyword>
<gene>
    <name evidence="4" type="ORF">OCV55_05605</name>
</gene>
<reference evidence="4 5" key="1">
    <citation type="journal article" date="2021" name="ISME Commun">
        <title>Automated analysis of genomic sequences facilitates high-throughput and comprehensive description of bacteria.</title>
        <authorList>
            <person name="Hitch T.C.A."/>
        </authorList>
    </citation>
    <scope>NUCLEOTIDE SEQUENCE [LARGE SCALE GENOMIC DNA]</scope>
    <source>
        <strain evidence="4 5">H4_15</strain>
    </source>
</reference>
<dbReference type="InterPro" id="IPR017900">
    <property type="entry name" value="4Fe4S_Fe_S_CS"/>
</dbReference>
<comment type="caution">
    <text evidence="4">The sequence shown here is derived from an EMBL/GenBank/DDBJ whole genome shotgun (WGS) entry which is preliminary data.</text>
</comment>
<dbReference type="SUPFAM" id="SSF51430">
    <property type="entry name" value="NAD(P)-linked oxidoreductase"/>
    <property type="match status" value="1"/>
</dbReference>
<dbReference type="RefSeq" id="WP_267309828.1">
    <property type="nucleotide sequence ID" value="NZ_JAOQJR010000004.1"/>
</dbReference>
<dbReference type="Proteomes" id="UP001208364">
    <property type="component" value="Unassembled WGS sequence"/>
</dbReference>
<evidence type="ECO:0000256" key="1">
    <source>
        <dbReference type="ARBA" id="ARBA00022723"/>
    </source>
</evidence>
<keyword evidence="1" id="KW-0479">Metal-binding</keyword>
<organism evidence="4 5">
    <name type="scientific">[Clostridium] ammoniilyticum</name>
    <dbReference type="NCBI Taxonomy" id="2981784"/>
    <lineage>
        <taxon>Bacteria</taxon>
        <taxon>Bacillati</taxon>
        <taxon>Bacillota</taxon>
        <taxon>Erysipelotrichia</taxon>
        <taxon>Erysipelotrichales</taxon>
        <taxon>Coprobacillaceae</taxon>
        <taxon>Faecalibacillus</taxon>
    </lineage>
</organism>
<dbReference type="InterPro" id="IPR036812">
    <property type="entry name" value="NAD(P)_OxRdtase_dom_sf"/>
</dbReference>
<keyword evidence="2" id="KW-0408">Iron</keyword>
<evidence type="ECO:0000313" key="4">
    <source>
        <dbReference type="EMBL" id="MCU6738154.1"/>
    </source>
</evidence>
<accession>A0ABT2STJ0</accession>
<protein>
    <recommendedName>
        <fullName evidence="6">4Fe-4S ferredoxin-type domain-containing protein</fullName>
    </recommendedName>
</protein>
<dbReference type="InterPro" id="IPR009051">
    <property type="entry name" value="Helical_ferredxn"/>
</dbReference>
<dbReference type="SUPFAM" id="SSF46548">
    <property type="entry name" value="alpha-helical ferredoxin"/>
    <property type="match status" value="1"/>
</dbReference>
<sequence>MSPANYALRFATGFDGMMMVLSGMNDMAQMQDNLSFMKDFQPLSTKEQEAVKQVTEIFKSKNFIPCIACRYCMEKCPKNIAIPDLFACLNTKKVYGDWNSDYYYS</sequence>
<evidence type="ECO:0000313" key="5">
    <source>
        <dbReference type="Proteomes" id="UP001208364"/>
    </source>
</evidence>
<dbReference type="EMBL" id="JAOQJR010000004">
    <property type="protein sequence ID" value="MCU6738154.1"/>
    <property type="molecule type" value="Genomic_DNA"/>
</dbReference>
<evidence type="ECO:0000256" key="3">
    <source>
        <dbReference type="ARBA" id="ARBA00023014"/>
    </source>
</evidence>
<name>A0ABT2STJ0_9FIRM</name>
<evidence type="ECO:0008006" key="6">
    <source>
        <dbReference type="Google" id="ProtNLM"/>
    </source>
</evidence>
<keyword evidence="5" id="KW-1185">Reference proteome</keyword>